<feature type="region of interest" description="Disordered" evidence="1">
    <location>
        <begin position="1"/>
        <end position="46"/>
    </location>
</feature>
<dbReference type="SUPFAM" id="SSF55166">
    <property type="entry name" value="Hedgehog/DD-peptidase"/>
    <property type="match status" value="1"/>
</dbReference>
<accession>A0A418UZT6</accession>
<feature type="domain" description="Peptidase M15C" evidence="2">
    <location>
        <begin position="166"/>
        <end position="226"/>
    </location>
</feature>
<dbReference type="AlphaFoldDB" id="A0A418UZT6"/>
<dbReference type="InterPro" id="IPR009045">
    <property type="entry name" value="Zn_M74/Hedgehog-like"/>
</dbReference>
<evidence type="ECO:0000313" key="4">
    <source>
        <dbReference type="Proteomes" id="UP000286287"/>
    </source>
</evidence>
<dbReference type="Pfam" id="PF13539">
    <property type="entry name" value="Peptidase_M15_4"/>
    <property type="match status" value="1"/>
</dbReference>
<evidence type="ECO:0000256" key="1">
    <source>
        <dbReference type="SAM" id="MobiDB-lite"/>
    </source>
</evidence>
<proteinExistence type="predicted"/>
<comment type="caution">
    <text evidence="3">The sequence shown here is derived from an EMBL/GenBank/DDBJ whole genome shotgun (WGS) entry which is preliminary data.</text>
</comment>
<name>A0A418UZT6_9DEIO</name>
<keyword evidence="4" id="KW-1185">Reference proteome</keyword>
<dbReference type="InterPro" id="IPR039561">
    <property type="entry name" value="Peptidase_M15C"/>
</dbReference>
<dbReference type="EMBL" id="QYUJ01000030">
    <property type="protein sequence ID" value="RJF68978.1"/>
    <property type="molecule type" value="Genomic_DNA"/>
</dbReference>
<dbReference type="Proteomes" id="UP000286287">
    <property type="component" value="Unassembled WGS sequence"/>
</dbReference>
<protein>
    <submittedName>
        <fullName evidence="3">M15 family peptidase</fullName>
    </submittedName>
</protein>
<organism evidence="3 4">
    <name type="scientific">Deinococcus cavernae</name>
    <dbReference type="NCBI Taxonomy" id="2320857"/>
    <lineage>
        <taxon>Bacteria</taxon>
        <taxon>Thermotogati</taxon>
        <taxon>Deinococcota</taxon>
        <taxon>Deinococci</taxon>
        <taxon>Deinococcales</taxon>
        <taxon>Deinococcaceae</taxon>
        <taxon>Deinococcus</taxon>
    </lineage>
</organism>
<evidence type="ECO:0000313" key="3">
    <source>
        <dbReference type="EMBL" id="RJF68978.1"/>
    </source>
</evidence>
<feature type="compositionally biased region" description="Basic and acidic residues" evidence="1">
    <location>
        <begin position="10"/>
        <end position="22"/>
    </location>
</feature>
<gene>
    <name evidence="3" type="ORF">D3875_21860</name>
</gene>
<dbReference type="Gene3D" id="3.30.1380.10">
    <property type="match status" value="1"/>
</dbReference>
<dbReference type="GO" id="GO:0008233">
    <property type="term" value="F:peptidase activity"/>
    <property type="evidence" value="ECO:0007669"/>
    <property type="project" value="InterPro"/>
</dbReference>
<evidence type="ECO:0000259" key="2">
    <source>
        <dbReference type="Pfam" id="PF13539"/>
    </source>
</evidence>
<sequence>MAAQRARTAGRGERSRTGERPPYRGTGSAERPLPQRRVARTDDPQEGTMSFDFAAAIAARPSGDALASLVQAYGDPTIGSKPSTQRGWFTVSKTYAQRNLVQISTAELPGFPPFGVQHLDSITLHRLVAPVFRATWAELVRRGLNDKLRTFSGSFAPRHMGHDPRRAVSVHAYGAALDFDAAWNGYGVPLERMEINREVVRCFEECGWEWGGPWTGQYADGMHFQWTDGLRGVQQPDWRDAMARPAPAVTPVTTPESGRRVLLSQFGKPFVDIGGARVEIKDAASVVINATDPDKIQVRVN</sequence>
<reference evidence="3 4" key="1">
    <citation type="submission" date="2018-09" db="EMBL/GenBank/DDBJ databases">
        <authorList>
            <person name="Zhu H."/>
        </authorList>
    </citation>
    <scope>NUCLEOTIDE SEQUENCE [LARGE SCALE GENOMIC DNA]</scope>
    <source>
        <strain evidence="3 4">K2S05-167</strain>
    </source>
</reference>